<dbReference type="SMART" id="SM00387">
    <property type="entry name" value="HATPase_c"/>
    <property type="match status" value="2"/>
</dbReference>
<dbReference type="Pfam" id="PF00512">
    <property type="entry name" value="HisKA"/>
    <property type="match status" value="1"/>
</dbReference>
<keyword evidence="10" id="KW-0812">Transmembrane</keyword>
<evidence type="ECO:0000256" key="3">
    <source>
        <dbReference type="ARBA" id="ARBA00022553"/>
    </source>
</evidence>
<dbReference type="Gene3D" id="3.40.50.2300">
    <property type="match status" value="1"/>
</dbReference>
<dbReference type="InterPro" id="IPR003661">
    <property type="entry name" value="HisK_dim/P_dom"/>
</dbReference>
<dbReference type="Proteomes" id="UP001596267">
    <property type="component" value="Unassembled WGS sequence"/>
</dbReference>
<keyword evidence="10" id="KW-1133">Transmembrane helix</keyword>
<dbReference type="Pfam" id="PF02518">
    <property type="entry name" value="HATPase_c"/>
    <property type="match status" value="2"/>
</dbReference>
<keyword evidence="7 13" id="KW-0067">ATP-binding</keyword>
<dbReference type="Gene3D" id="3.30.565.10">
    <property type="entry name" value="Histidine kinase-like ATPase, C-terminal domain"/>
    <property type="match status" value="2"/>
</dbReference>
<dbReference type="EC" id="2.7.13.3" evidence="2"/>
<dbReference type="InterPro" id="IPR036890">
    <property type="entry name" value="HATPase_C_sf"/>
</dbReference>
<comment type="caution">
    <text evidence="13">The sequence shown here is derived from an EMBL/GenBank/DDBJ whole genome shotgun (WGS) entry which is preliminary data.</text>
</comment>
<evidence type="ECO:0000256" key="5">
    <source>
        <dbReference type="ARBA" id="ARBA00022741"/>
    </source>
</evidence>
<evidence type="ECO:0000256" key="2">
    <source>
        <dbReference type="ARBA" id="ARBA00012438"/>
    </source>
</evidence>
<protein>
    <recommendedName>
        <fullName evidence="2">histidine kinase</fullName>
        <ecNumber evidence="2">2.7.13.3</ecNumber>
    </recommendedName>
</protein>
<dbReference type="InterPro" id="IPR011623">
    <property type="entry name" value="7TMR_DISM_rcpt_extracell_dom1"/>
</dbReference>
<evidence type="ECO:0000256" key="6">
    <source>
        <dbReference type="ARBA" id="ARBA00022777"/>
    </source>
</evidence>
<dbReference type="Pfam" id="PF06580">
    <property type="entry name" value="His_kinase"/>
    <property type="match status" value="1"/>
</dbReference>
<gene>
    <name evidence="13" type="ORF">ACFP7A_05905</name>
</gene>
<dbReference type="SUPFAM" id="SSF52172">
    <property type="entry name" value="CheY-like"/>
    <property type="match status" value="1"/>
</dbReference>
<dbReference type="PRINTS" id="PR00344">
    <property type="entry name" value="BCTRLSENSOR"/>
</dbReference>
<evidence type="ECO:0000256" key="9">
    <source>
        <dbReference type="PROSITE-ProRule" id="PRU00169"/>
    </source>
</evidence>
<dbReference type="InterPro" id="IPR001789">
    <property type="entry name" value="Sig_transdc_resp-reg_receiver"/>
</dbReference>
<dbReference type="PANTHER" id="PTHR43047:SF72">
    <property type="entry name" value="OSMOSENSING HISTIDINE PROTEIN KINASE SLN1"/>
    <property type="match status" value="1"/>
</dbReference>
<evidence type="ECO:0000259" key="11">
    <source>
        <dbReference type="PROSITE" id="PS50109"/>
    </source>
</evidence>
<dbReference type="Pfam" id="PF00072">
    <property type="entry name" value="Response_reg"/>
    <property type="match status" value="1"/>
</dbReference>
<dbReference type="CDD" id="cd00082">
    <property type="entry name" value="HisKA"/>
    <property type="match status" value="1"/>
</dbReference>
<evidence type="ECO:0000256" key="1">
    <source>
        <dbReference type="ARBA" id="ARBA00000085"/>
    </source>
</evidence>
<evidence type="ECO:0000259" key="12">
    <source>
        <dbReference type="PROSITE" id="PS50110"/>
    </source>
</evidence>
<dbReference type="PANTHER" id="PTHR43047">
    <property type="entry name" value="TWO-COMPONENT HISTIDINE PROTEIN KINASE"/>
    <property type="match status" value="1"/>
</dbReference>
<evidence type="ECO:0000256" key="4">
    <source>
        <dbReference type="ARBA" id="ARBA00022679"/>
    </source>
</evidence>
<dbReference type="PROSITE" id="PS51257">
    <property type="entry name" value="PROKAR_LIPOPROTEIN"/>
    <property type="match status" value="1"/>
</dbReference>
<evidence type="ECO:0000256" key="10">
    <source>
        <dbReference type="SAM" id="Phobius"/>
    </source>
</evidence>
<feature type="transmembrane region" description="Helical" evidence="10">
    <location>
        <begin position="201"/>
        <end position="221"/>
    </location>
</feature>
<feature type="transmembrane region" description="Helical" evidence="10">
    <location>
        <begin position="270"/>
        <end position="291"/>
    </location>
</feature>
<feature type="transmembrane region" description="Helical" evidence="10">
    <location>
        <begin position="7"/>
        <end position="24"/>
    </location>
</feature>
<dbReference type="Pfam" id="PF07695">
    <property type="entry name" value="7TMR-DISM_7TM"/>
    <property type="match status" value="1"/>
</dbReference>
<dbReference type="SMART" id="SM00388">
    <property type="entry name" value="HisKA"/>
    <property type="match status" value="1"/>
</dbReference>
<feature type="transmembrane region" description="Helical" evidence="10">
    <location>
        <begin position="233"/>
        <end position="250"/>
    </location>
</feature>
<dbReference type="EMBL" id="JBHSTQ010000004">
    <property type="protein sequence ID" value="MFC6386126.1"/>
    <property type="molecule type" value="Genomic_DNA"/>
</dbReference>
<accession>A0ABW1WEM4</accession>
<reference evidence="14" key="1">
    <citation type="journal article" date="2019" name="Int. J. Syst. Evol. Microbiol.">
        <title>The Global Catalogue of Microorganisms (GCM) 10K type strain sequencing project: providing services to taxonomists for standard genome sequencing and annotation.</title>
        <authorList>
            <consortium name="The Broad Institute Genomics Platform"/>
            <consortium name="The Broad Institute Genome Sequencing Center for Infectious Disease"/>
            <person name="Wu L."/>
            <person name="Ma J."/>
        </authorList>
    </citation>
    <scope>NUCLEOTIDE SEQUENCE [LARGE SCALE GENOMIC DNA]</scope>
    <source>
        <strain evidence="14">CCUG 42001</strain>
    </source>
</reference>
<dbReference type="InterPro" id="IPR005467">
    <property type="entry name" value="His_kinase_dom"/>
</dbReference>
<evidence type="ECO:0000313" key="14">
    <source>
        <dbReference type="Proteomes" id="UP001596267"/>
    </source>
</evidence>
<dbReference type="PROSITE" id="PS50109">
    <property type="entry name" value="HIS_KIN"/>
    <property type="match status" value="1"/>
</dbReference>
<evidence type="ECO:0000256" key="7">
    <source>
        <dbReference type="ARBA" id="ARBA00022840"/>
    </source>
</evidence>
<evidence type="ECO:0000256" key="8">
    <source>
        <dbReference type="ARBA" id="ARBA00023012"/>
    </source>
</evidence>
<feature type="domain" description="Histidine kinase" evidence="11">
    <location>
        <begin position="432"/>
        <end position="648"/>
    </location>
</feature>
<name>A0ABW1WEM4_9BACL</name>
<keyword evidence="14" id="KW-1185">Reference proteome</keyword>
<sequence length="1024" mass="114683">MQRLFSFFIVLLCYIGLSCIFISWNHDYEDNLPTAKNGILDLTHWNFEKGGNAVLNGMWTFYPNQLLTPKSIENGNGKNAQLTVVPNQSLKEDPKRHLASGTYRLLIRSKQGGKMMGIRTTAIYSTNRLYMNGRLIGQSGKPALRNSEYPSLRPYVTYFPIKKGLNELIVQTSRADGSAGFGIAKPIFMGIQSKITYSHDIILFNDMLMIISFFFMSLYFFGYYFQRRKDIHLLFFSSFCLLFAVVISWISQGRVIYLFFPNLSLGGLTIIESFSTIAISLSVFLYLYYAYPKLVSKLVTKVSIVWALVTVSLDFLPFDRLTPIELLLHTVLAIGTIFYASYIFVLAIINKVEGSIYLTIGAFAMSVFVIIATINIYSSKVLSSIYSVSSLIFLLMLSLVMSKRFSIAFKRSESLAAELIRNDQLKDEFIAKTSHEFRTPLNGIINTAQTLLAGSRNRTISDEADKLQMITRISYRLSALVNDILDLEKIKQGNLRINLIPLDVATTVTTELAFYKLTAEKKGLSLSNTIPTDLPLIHADENRFRQILNNLVDNAVKYTQSGQITLSADLLEHEVEIRVADTGSGIPNSELASIFNAFERRERLNQSEGAGLGLNIVKQLVEIQKGRIWLDSEVGVGSTFHFTMPLFNPDQGVAPGASVRVPSADFENQSDVSTTVDNLVTPYLSPTVQAPKILVVDDDIENLKILIDMLEGIPYNVVAVKNGSEALNIVKHEKLDLVILDLMMPGLSGFDVCREIREQYSLVDLPVLMLTAAIINGDKHYALRSGANDILQKPYNFSEFSARIRGLILMKQAAGQATNMEVAFLQSQIRPHFLYNVLNSIIALSYEDVEKSREMTAAFAAYLRGSFDFQNTSAMSTLRKELSLVRSYLTIEKMRFQDRIDAVIDVDDSLNFPIPPLMIQPLVENAIRHGIAKKKAGGRLTLSVKPLLGASYLVTVSDNGVGMDEKQIKQLLLKERSGGVGLKNINERLKHYYGTELMIQSTVRLGTTVSYRLSVDESQMQTDE</sequence>
<dbReference type="InterPro" id="IPR004358">
    <property type="entry name" value="Sig_transdc_His_kin-like_C"/>
</dbReference>
<feature type="transmembrane region" description="Helical" evidence="10">
    <location>
        <begin position="298"/>
        <end position="316"/>
    </location>
</feature>
<evidence type="ECO:0000313" key="13">
    <source>
        <dbReference type="EMBL" id="MFC6386126.1"/>
    </source>
</evidence>
<dbReference type="Gene3D" id="1.10.287.130">
    <property type="match status" value="1"/>
</dbReference>
<keyword evidence="8" id="KW-0902">Two-component regulatory system</keyword>
<dbReference type="InterPro" id="IPR010559">
    <property type="entry name" value="Sig_transdc_His_kin_internal"/>
</dbReference>
<dbReference type="RefSeq" id="WP_253052957.1">
    <property type="nucleotide sequence ID" value="NZ_JAMXWN010000003.1"/>
</dbReference>
<dbReference type="InterPro" id="IPR003594">
    <property type="entry name" value="HATPase_dom"/>
</dbReference>
<dbReference type="SMART" id="SM00448">
    <property type="entry name" value="REC"/>
    <property type="match status" value="1"/>
</dbReference>
<keyword evidence="4" id="KW-0808">Transferase</keyword>
<dbReference type="PROSITE" id="PS50110">
    <property type="entry name" value="RESPONSE_REGULATORY"/>
    <property type="match status" value="1"/>
</dbReference>
<comment type="catalytic activity">
    <reaction evidence="1">
        <text>ATP + protein L-histidine = ADP + protein N-phospho-L-histidine.</text>
        <dbReference type="EC" id="2.7.13.3"/>
    </reaction>
</comment>
<keyword evidence="10" id="KW-0472">Membrane</keyword>
<keyword evidence="5" id="KW-0547">Nucleotide-binding</keyword>
<keyword evidence="6" id="KW-0418">Kinase</keyword>
<dbReference type="SUPFAM" id="SSF47384">
    <property type="entry name" value="Homodimeric domain of signal transducing histidine kinase"/>
    <property type="match status" value="1"/>
</dbReference>
<proteinExistence type="predicted"/>
<dbReference type="SUPFAM" id="SSF55874">
    <property type="entry name" value="ATPase domain of HSP90 chaperone/DNA topoisomerase II/histidine kinase"/>
    <property type="match status" value="2"/>
</dbReference>
<dbReference type="InterPro" id="IPR011006">
    <property type="entry name" value="CheY-like_superfamily"/>
</dbReference>
<feature type="domain" description="Response regulatory" evidence="12">
    <location>
        <begin position="692"/>
        <end position="808"/>
    </location>
</feature>
<feature type="transmembrane region" description="Helical" evidence="10">
    <location>
        <begin position="383"/>
        <end position="401"/>
    </location>
</feature>
<dbReference type="GO" id="GO:0005524">
    <property type="term" value="F:ATP binding"/>
    <property type="evidence" value="ECO:0007669"/>
    <property type="project" value="UniProtKB-KW"/>
</dbReference>
<feature type="modified residue" description="4-aspartylphosphate" evidence="9">
    <location>
        <position position="741"/>
    </location>
</feature>
<organism evidence="13 14">
    <name type="scientific">Sporolactobacillus kofuensis</name>
    <dbReference type="NCBI Taxonomy" id="269672"/>
    <lineage>
        <taxon>Bacteria</taxon>
        <taxon>Bacillati</taxon>
        <taxon>Bacillota</taxon>
        <taxon>Bacilli</taxon>
        <taxon>Bacillales</taxon>
        <taxon>Sporolactobacillaceae</taxon>
        <taxon>Sporolactobacillus</taxon>
    </lineage>
</organism>
<feature type="transmembrane region" description="Helical" evidence="10">
    <location>
        <begin position="356"/>
        <end position="377"/>
    </location>
</feature>
<dbReference type="InterPro" id="IPR036097">
    <property type="entry name" value="HisK_dim/P_sf"/>
</dbReference>
<feature type="transmembrane region" description="Helical" evidence="10">
    <location>
        <begin position="328"/>
        <end position="349"/>
    </location>
</feature>
<keyword evidence="3 9" id="KW-0597">Phosphoprotein</keyword>